<dbReference type="EMBL" id="SLUB01000072">
    <property type="protein sequence ID" value="THE09575.1"/>
    <property type="molecule type" value="Genomic_DNA"/>
</dbReference>
<gene>
    <name evidence="3" type="ORF">E1I69_21880</name>
</gene>
<dbReference type="InterPro" id="IPR002878">
    <property type="entry name" value="ChsH2_C"/>
</dbReference>
<dbReference type="Pfam" id="PF01796">
    <property type="entry name" value="OB_ChsH2_C"/>
    <property type="match status" value="1"/>
</dbReference>
<dbReference type="InterPro" id="IPR012340">
    <property type="entry name" value="NA-bd_OB-fold"/>
</dbReference>
<dbReference type="Proteomes" id="UP000306477">
    <property type="component" value="Unassembled WGS sequence"/>
</dbReference>
<protein>
    <recommendedName>
        <fullName evidence="5">Zn-ribbon domain-containing OB-fold protein</fullName>
    </recommendedName>
</protein>
<evidence type="ECO:0000259" key="2">
    <source>
        <dbReference type="Pfam" id="PF12172"/>
    </source>
</evidence>
<proteinExistence type="predicted"/>
<evidence type="ECO:0000259" key="1">
    <source>
        <dbReference type="Pfam" id="PF01796"/>
    </source>
</evidence>
<evidence type="ECO:0000313" key="4">
    <source>
        <dbReference type="Proteomes" id="UP000306477"/>
    </source>
</evidence>
<name>A0A4S3PKQ0_9BACI</name>
<dbReference type="Pfam" id="PF12172">
    <property type="entry name" value="zf-ChsH2"/>
    <property type="match status" value="1"/>
</dbReference>
<comment type="caution">
    <text evidence="3">The sequence shown here is derived from an EMBL/GenBank/DDBJ whole genome shotgun (WGS) entry which is preliminary data.</text>
</comment>
<dbReference type="AlphaFoldDB" id="A0A4S3PKQ0"/>
<evidence type="ECO:0008006" key="5">
    <source>
        <dbReference type="Google" id="ProtNLM"/>
    </source>
</evidence>
<reference evidence="3 4" key="1">
    <citation type="journal article" date="2019" name="Indoor Air">
        <title>Impacts of indoor surface finishes on bacterial viability.</title>
        <authorList>
            <person name="Hu J."/>
            <person name="Maamar S.B."/>
            <person name="Glawe A.J."/>
            <person name="Gottel N."/>
            <person name="Gilbert J.A."/>
            <person name="Hartmann E.M."/>
        </authorList>
    </citation>
    <scope>NUCLEOTIDE SEQUENCE [LARGE SCALE GENOMIC DNA]</scope>
    <source>
        <strain evidence="3 4">AF060A6</strain>
    </source>
</reference>
<keyword evidence="4" id="KW-1185">Reference proteome</keyword>
<dbReference type="OrthoDB" id="9785144at2"/>
<feature type="domain" description="ChsH2 rubredoxin-like zinc ribbon" evidence="2">
    <location>
        <begin position="23"/>
        <end position="58"/>
    </location>
</feature>
<feature type="domain" description="ChsH2 C-terminal OB-fold" evidence="1">
    <location>
        <begin position="60"/>
        <end position="126"/>
    </location>
</feature>
<dbReference type="RefSeq" id="WP_136381663.1">
    <property type="nucleotide sequence ID" value="NZ_SLUB01000072.1"/>
</dbReference>
<sequence length="138" mass="15865">MTVEYQSLLVPGPTVTPVSEPFWKAVARKEFILQKCSDCKEFVFYPRSHCPYCWSENLSWKKASGRGRLKTWSIVHKPGHPGWNIATPYMVGLVELEEGPTMLSHLIIDDDPQNLAIGLPLQVYFQKCGEHWLPFFKN</sequence>
<organism evidence="3 4">
    <name type="scientific">Bacillus timonensis</name>
    <dbReference type="NCBI Taxonomy" id="1033734"/>
    <lineage>
        <taxon>Bacteria</taxon>
        <taxon>Bacillati</taxon>
        <taxon>Bacillota</taxon>
        <taxon>Bacilli</taxon>
        <taxon>Bacillales</taxon>
        <taxon>Bacillaceae</taxon>
        <taxon>Bacillus</taxon>
    </lineage>
</organism>
<dbReference type="PANTHER" id="PTHR34075">
    <property type="entry name" value="BLR3430 PROTEIN"/>
    <property type="match status" value="1"/>
</dbReference>
<dbReference type="PANTHER" id="PTHR34075:SF5">
    <property type="entry name" value="BLR3430 PROTEIN"/>
    <property type="match status" value="1"/>
</dbReference>
<dbReference type="Gene3D" id="6.10.30.10">
    <property type="match status" value="1"/>
</dbReference>
<evidence type="ECO:0000313" key="3">
    <source>
        <dbReference type="EMBL" id="THE09575.1"/>
    </source>
</evidence>
<dbReference type="InterPro" id="IPR022002">
    <property type="entry name" value="ChsH2_Znr"/>
</dbReference>
<dbReference type="SUPFAM" id="SSF50249">
    <property type="entry name" value="Nucleic acid-binding proteins"/>
    <property type="match status" value="1"/>
</dbReference>
<dbReference type="InterPro" id="IPR052513">
    <property type="entry name" value="Thioester_dehydratase-like"/>
</dbReference>
<accession>A0A4S3PKQ0</accession>